<dbReference type="RefSeq" id="WP_150614343.1">
    <property type="nucleotide sequence ID" value="NZ_CABPRU010000011.1"/>
</dbReference>
<sequence>MCDSELKRLWVVAVSADAGVKPSGLIFFQATAPTSAQVLERSGGAVVLPDGIVQALDLTSAVARDAASLTNLDAWAREVLAEGLSVRPLIEVPAHAFSVVPSKRVVYRSKEQYFDDGGCLQGEIHYGRDGQPSRWLLDRRFVN</sequence>
<accession>A0A5E4XEB3</accession>
<dbReference type="Proteomes" id="UP000334380">
    <property type="component" value="Unassembled WGS sequence"/>
</dbReference>
<gene>
    <name evidence="1" type="ORF">PTE31013_03863</name>
</gene>
<organism evidence="1 2">
    <name type="scientific">Pandoraea terrigena</name>
    <dbReference type="NCBI Taxonomy" id="2508292"/>
    <lineage>
        <taxon>Bacteria</taxon>
        <taxon>Pseudomonadati</taxon>
        <taxon>Pseudomonadota</taxon>
        <taxon>Betaproteobacteria</taxon>
        <taxon>Burkholderiales</taxon>
        <taxon>Burkholderiaceae</taxon>
        <taxon>Pandoraea</taxon>
    </lineage>
</organism>
<dbReference type="AlphaFoldDB" id="A0A5E4XEB3"/>
<dbReference type="EMBL" id="CABPRU010000011">
    <property type="protein sequence ID" value="VVE34694.1"/>
    <property type="molecule type" value="Genomic_DNA"/>
</dbReference>
<keyword evidence="2" id="KW-1185">Reference proteome</keyword>
<protein>
    <submittedName>
        <fullName evidence="1">Uncharacterized protein</fullName>
    </submittedName>
</protein>
<evidence type="ECO:0000313" key="2">
    <source>
        <dbReference type="Proteomes" id="UP000334380"/>
    </source>
</evidence>
<name>A0A5E4XEB3_9BURK</name>
<reference evidence="1 2" key="1">
    <citation type="submission" date="2019-08" db="EMBL/GenBank/DDBJ databases">
        <authorList>
            <person name="Peeters C."/>
        </authorList>
    </citation>
    <scope>NUCLEOTIDE SEQUENCE [LARGE SCALE GENOMIC DNA]</scope>
    <source>
        <strain evidence="1 2">LMG 31013</strain>
    </source>
</reference>
<dbReference type="OrthoDB" id="9131554at2"/>
<proteinExistence type="predicted"/>
<evidence type="ECO:0000313" key="1">
    <source>
        <dbReference type="EMBL" id="VVE34694.1"/>
    </source>
</evidence>